<organism evidence="2 3">
    <name type="scientific">Xylanibacter ruminicola</name>
    <name type="common">Prevotella ruminicola</name>
    <dbReference type="NCBI Taxonomy" id="839"/>
    <lineage>
        <taxon>Bacteria</taxon>
        <taxon>Pseudomonadati</taxon>
        <taxon>Bacteroidota</taxon>
        <taxon>Bacteroidia</taxon>
        <taxon>Bacteroidales</taxon>
        <taxon>Prevotellaceae</taxon>
        <taxon>Xylanibacter</taxon>
    </lineage>
</organism>
<gene>
    <name evidence="2" type="ORF">PRMUPPPA20_05200</name>
</gene>
<dbReference type="NCBIfam" id="TIGR00305">
    <property type="entry name" value="putative toxin-antitoxin system toxin component, PIN family"/>
    <property type="match status" value="1"/>
</dbReference>
<name>A0AA37HZI7_XYLRU</name>
<dbReference type="EMBL" id="BPTT01000001">
    <property type="protein sequence ID" value="GJG32411.1"/>
    <property type="molecule type" value="Genomic_DNA"/>
</dbReference>
<dbReference type="Gene3D" id="3.40.50.1010">
    <property type="entry name" value="5'-nuclease"/>
    <property type="match status" value="1"/>
</dbReference>
<dbReference type="SUPFAM" id="SSF88723">
    <property type="entry name" value="PIN domain-like"/>
    <property type="match status" value="1"/>
</dbReference>
<evidence type="ECO:0000313" key="3">
    <source>
        <dbReference type="Proteomes" id="UP000887097"/>
    </source>
</evidence>
<dbReference type="InterPro" id="IPR002850">
    <property type="entry name" value="PIN_toxin-like"/>
</dbReference>
<dbReference type="SMART" id="SM00670">
    <property type="entry name" value="PINc"/>
    <property type="match status" value="1"/>
</dbReference>
<dbReference type="GeneID" id="31502473"/>
<dbReference type="InterPro" id="IPR029060">
    <property type="entry name" value="PIN-like_dom_sf"/>
</dbReference>
<dbReference type="RefSeq" id="WP_041386442.1">
    <property type="nucleotide sequence ID" value="NZ_BPTT01000001.1"/>
</dbReference>
<dbReference type="InterPro" id="IPR002716">
    <property type="entry name" value="PIN_dom"/>
</dbReference>
<reference evidence="2" key="1">
    <citation type="submission" date="2021-08" db="EMBL/GenBank/DDBJ databases">
        <title>Prevotella lacticifex sp. nov., isolated from rumen of cow.</title>
        <authorList>
            <person name="Shinkai T."/>
            <person name="Ikeyama N."/>
            <person name="Kumagai M."/>
            <person name="Ohmori H."/>
            <person name="Sakamoto M."/>
            <person name="Ohkuma M."/>
            <person name="Mitsumori M."/>
        </authorList>
    </citation>
    <scope>NUCLEOTIDE SEQUENCE</scope>
    <source>
        <strain evidence="2">JCM 8259</strain>
    </source>
</reference>
<comment type="caution">
    <text evidence="2">The sequence shown here is derived from an EMBL/GenBank/DDBJ whole genome shotgun (WGS) entry which is preliminary data.</text>
</comment>
<protein>
    <submittedName>
        <fullName evidence="2">PIN domain-containing protein</fullName>
    </submittedName>
</protein>
<evidence type="ECO:0000259" key="1">
    <source>
        <dbReference type="SMART" id="SM00670"/>
    </source>
</evidence>
<dbReference type="AlphaFoldDB" id="A0AA37HZI7"/>
<proteinExistence type="predicted"/>
<evidence type="ECO:0000313" key="2">
    <source>
        <dbReference type="EMBL" id="GJG32411.1"/>
    </source>
</evidence>
<feature type="domain" description="PIN" evidence="1">
    <location>
        <begin position="4"/>
        <end position="115"/>
    </location>
</feature>
<dbReference type="Proteomes" id="UP000887097">
    <property type="component" value="Unassembled WGS sequence"/>
</dbReference>
<dbReference type="PANTHER" id="PTHR34610:SF3">
    <property type="entry name" value="SSL7007 PROTEIN"/>
    <property type="match status" value="1"/>
</dbReference>
<accession>A0AA37HZI7</accession>
<dbReference type="PANTHER" id="PTHR34610">
    <property type="entry name" value="SSL7007 PROTEIN"/>
    <property type="match status" value="1"/>
</dbReference>
<dbReference type="Pfam" id="PF13470">
    <property type="entry name" value="PIN_3"/>
    <property type="match status" value="1"/>
</dbReference>
<sequence length="138" mass="15760">MQNKKIVLDTNCLLASLSRQGRTYPAWKAFQEGRYILCVTNEILEEYEEIIAQKTTASIAKNVIDLIIKSPNTEQVNTYFHWELITADPDDNKFVDCAFACGATYIVSNDSHFDVLKDIAFPQLLVKSLDDFLKSLQY</sequence>